<dbReference type="InterPro" id="IPR016181">
    <property type="entry name" value="Acyl_CoA_acyltransferase"/>
</dbReference>
<dbReference type="PANTHER" id="PTHR43877">
    <property type="entry name" value="AMINOALKYLPHOSPHONATE N-ACETYLTRANSFERASE-RELATED-RELATED"/>
    <property type="match status" value="1"/>
</dbReference>
<dbReference type="Gene3D" id="3.40.630.30">
    <property type="match status" value="1"/>
</dbReference>
<dbReference type="Proteomes" id="UP000570474">
    <property type="component" value="Unassembled WGS sequence"/>
</dbReference>
<protein>
    <submittedName>
        <fullName evidence="4">GNAT family N-acetyltransferase</fullName>
    </submittedName>
</protein>
<name>A0A847S054_9BACT</name>
<keyword evidence="1 4" id="KW-0808">Transferase</keyword>
<dbReference type="PANTHER" id="PTHR43877:SF2">
    <property type="entry name" value="AMINOALKYLPHOSPHONATE N-ACETYLTRANSFERASE-RELATED"/>
    <property type="match status" value="1"/>
</dbReference>
<dbReference type="PROSITE" id="PS51186">
    <property type="entry name" value="GNAT"/>
    <property type="match status" value="1"/>
</dbReference>
<gene>
    <name evidence="4" type="ORF">HGH92_19520</name>
</gene>
<reference evidence="4 5" key="1">
    <citation type="submission" date="2020-04" db="EMBL/GenBank/DDBJ databases">
        <authorList>
            <person name="Yin C."/>
        </authorList>
    </citation>
    <scope>NUCLEOTIDE SEQUENCE [LARGE SCALE GENOMIC DNA]</scope>
    <source>
        <strain evidence="4 5">Ae27</strain>
    </source>
</reference>
<dbReference type="InterPro" id="IPR050832">
    <property type="entry name" value="Bact_Acetyltransf"/>
</dbReference>
<evidence type="ECO:0000313" key="5">
    <source>
        <dbReference type="Proteomes" id="UP000570474"/>
    </source>
</evidence>
<comment type="caution">
    <text evidence="4">The sequence shown here is derived from an EMBL/GenBank/DDBJ whole genome shotgun (WGS) entry which is preliminary data.</text>
</comment>
<dbReference type="CDD" id="cd04301">
    <property type="entry name" value="NAT_SF"/>
    <property type="match status" value="1"/>
</dbReference>
<dbReference type="RefSeq" id="WP_168872429.1">
    <property type="nucleotide sequence ID" value="NZ_JABAIA010000002.1"/>
</dbReference>
<accession>A0A847S054</accession>
<organism evidence="4 5">
    <name type="scientific">Chitinophaga varians</name>
    <dbReference type="NCBI Taxonomy" id="2202339"/>
    <lineage>
        <taxon>Bacteria</taxon>
        <taxon>Pseudomonadati</taxon>
        <taxon>Bacteroidota</taxon>
        <taxon>Chitinophagia</taxon>
        <taxon>Chitinophagales</taxon>
        <taxon>Chitinophagaceae</taxon>
        <taxon>Chitinophaga</taxon>
    </lineage>
</organism>
<evidence type="ECO:0000256" key="2">
    <source>
        <dbReference type="ARBA" id="ARBA00023315"/>
    </source>
</evidence>
<sequence length="180" mass="20045">MTVDLIVAELKDVELLHHVCTTAYTQHFTNQWETAAALERYLGGSFSVDRLTKDIQEPGTAYYLIYADGEPAGFVKLNDQLKEAGQASLYPNAMELERIYMLAAAKGTGVGKLAMEKIEAIAREKQKSAIVLYVVNVNETAIRFYERNGFVKTGKTRLELDGFKEEVKPTTIMSKTLSGL</sequence>
<evidence type="ECO:0000256" key="1">
    <source>
        <dbReference type="ARBA" id="ARBA00022679"/>
    </source>
</evidence>
<feature type="domain" description="N-acetyltransferase" evidence="3">
    <location>
        <begin position="22"/>
        <end position="178"/>
    </location>
</feature>
<evidence type="ECO:0000259" key="3">
    <source>
        <dbReference type="PROSITE" id="PS51186"/>
    </source>
</evidence>
<dbReference type="AlphaFoldDB" id="A0A847S054"/>
<evidence type="ECO:0000313" key="4">
    <source>
        <dbReference type="EMBL" id="NLR66508.1"/>
    </source>
</evidence>
<proteinExistence type="predicted"/>
<dbReference type="EMBL" id="JABAIA010000002">
    <property type="protein sequence ID" value="NLR66508.1"/>
    <property type="molecule type" value="Genomic_DNA"/>
</dbReference>
<dbReference type="GO" id="GO:0016747">
    <property type="term" value="F:acyltransferase activity, transferring groups other than amino-acyl groups"/>
    <property type="evidence" value="ECO:0007669"/>
    <property type="project" value="InterPro"/>
</dbReference>
<dbReference type="Pfam" id="PF00583">
    <property type="entry name" value="Acetyltransf_1"/>
    <property type="match status" value="1"/>
</dbReference>
<keyword evidence="5" id="KW-1185">Reference proteome</keyword>
<keyword evidence="2" id="KW-0012">Acyltransferase</keyword>
<dbReference type="InterPro" id="IPR000182">
    <property type="entry name" value="GNAT_dom"/>
</dbReference>
<dbReference type="SUPFAM" id="SSF55729">
    <property type="entry name" value="Acyl-CoA N-acyltransferases (Nat)"/>
    <property type="match status" value="1"/>
</dbReference>